<evidence type="ECO:0000313" key="2">
    <source>
        <dbReference type="Proteomes" id="UP001056978"/>
    </source>
</evidence>
<protein>
    <submittedName>
        <fullName evidence="1">Uncharacterized protein</fullName>
    </submittedName>
</protein>
<dbReference type="EMBL" id="CM043782">
    <property type="protein sequence ID" value="KAI4834572.1"/>
    <property type="molecule type" value="Genomic_DNA"/>
</dbReference>
<evidence type="ECO:0000313" key="1">
    <source>
        <dbReference type="EMBL" id="KAI4834572.1"/>
    </source>
</evidence>
<gene>
    <name evidence="1" type="ORF">MKS88_005246</name>
</gene>
<organism evidence="1 2">
    <name type="scientific">Plasmodium brasilianum</name>
    <dbReference type="NCBI Taxonomy" id="5824"/>
    <lineage>
        <taxon>Eukaryota</taxon>
        <taxon>Sar</taxon>
        <taxon>Alveolata</taxon>
        <taxon>Apicomplexa</taxon>
        <taxon>Aconoidasida</taxon>
        <taxon>Haemosporida</taxon>
        <taxon>Plasmodiidae</taxon>
        <taxon>Plasmodium</taxon>
        <taxon>Plasmodium (Plasmodium)</taxon>
    </lineage>
</organism>
<reference evidence="1" key="1">
    <citation type="submission" date="2022-06" db="EMBL/GenBank/DDBJ databases">
        <title>The First Complete Genome of the Simian Malaria Parasite Plasmodium brasilianum.</title>
        <authorList>
            <person name="Bajic M."/>
            <person name="Ravishankar S."/>
        </authorList>
    </citation>
    <scope>NUCLEOTIDE SEQUENCE</scope>
    <source>
        <strain evidence="1">Bolivian I</strain>
    </source>
</reference>
<accession>A0ACB9Y2F8</accession>
<comment type="caution">
    <text evidence="1">The sequence shown here is derived from an EMBL/GenBank/DDBJ whole genome shotgun (WGS) entry which is preliminary data.</text>
</comment>
<sequence length="123" mass="14791">MKKKSMHYECNIFDDRYVEFLKLKDIMKKMILEFKDNFATIHMSNMFSVVDRYKVEKKITCRKKVELKDAIKTTEEIFKELSNEKRKIIKIMSEIIEKSKNSIDKILSILNIYTLVKASQKRE</sequence>
<dbReference type="Proteomes" id="UP001056978">
    <property type="component" value="Chromosome 14"/>
</dbReference>
<name>A0ACB9Y2F8_PLABR</name>
<proteinExistence type="predicted"/>
<keyword evidence="2" id="KW-1185">Reference proteome</keyword>